<evidence type="ECO:0000313" key="3">
    <source>
        <dbReference type="Proteomes" id="UP000198891"/>
    </source>
</evidence>
<keyword evidence="1" id="KW-0472">Membrane</keyword>
<keyword evidence="1" id="KW-0812">Transmembrane</keyword>
<name>A0A1H3N7P3_9MICO</name>
<organism evidence="2 3">
    <name type="scientific">Herbiconiux ginsengi</name>
    <dbReference type="NCBI Taxonomy" id="381665"/>
    <lineage>
        <taxon>Bacteria</taxon>
        <taxon>Bacillati</taxon>
        <taxon>Actinomycetota</taxon>
        <taxon>Actinomycetes</taxon>
        <taxon>Micrococcales</taxon>
        <taxon>Microbacteriaceae</taxon>
        <taxon>Herbiconiux</taxon>
    </lineage>
</organism>
<dbReference type="AlphaFoldDB" id="A0A1H3N7P3"/>
<dbReference type="Proteomes" id="UP000198891">
    <property type="component" value="Unassembled WGS sequence"/>
</dbReference>
<protein>
    <submittedName>
        <fullName evidence="2">Uncharacterized protein</fullName>
    </submittedName>
</protein>
<feature type="transmembrane region" description="Helical" evidence="1">
    <location>
        <begin position="6"/>
        <end position="28"/>
    </location>
</feature>
<dbReference type="EMBL" id="FNPZ01000001">
    <property type="protein sequence ID" value="SDY84967.1"/>
    <property type="molecule type" value="Genomic_DNA"/>
</dbReference>
<evidence type="ECO:0000313" key="2">
    <source>
        <dbReference type="EMBL" id="SDY84967.1"/>
    </source>
</evidence>
<evidence type="ECO:0000256" key="1">
    <source>
        <dbReference type="SAM" id="Phobius"/>
    </source>
</evidence>
<accession>A0A1H3N7P3</accession>
<keyword evidence="3" id="KW-1185">Reference proteome</keyword>
<proteinExistence type="predicted"/>
<dbReference type="STRING" id="381665.SAMN05216554_1735"/>
<keyword evidence="1" id="KW-1133">Transmembrane helix</keyword>
<sequence>MEIPVLDIVYVAAILAVFGLVALVAWGVEKL</sequence>
<reference evidence="2 3" key="1">
    <citation type="submission" date="2016-10" db="EMBL/GenBank/DDBJ databases">
        <authorList>
            <person name="de Groot N.N."/>
        </authorList>
    </citation>
    <scope>NUCLEOTIDE SEQUENCE [LARGE SCALE GENOMIC DNA]</scope>
    <source>
        <strain evidence="2 3">CGMCC 4.3491</strain>
    </source>
</reference>
<gene>
    <name evidence="2" type="ORF">SAMN05216554_1735</name>
</gene>